<comment type="similarity">
    <text evidence="2">Belongs to the MscS (TC 1.A.23) family.</text>
</comment>
<feature type="compositionally biased region" description="Gly residues" evidence="8">
    <location>
        <begin position="1"/>
        <end position="12"/>
    </location>
</feature>
<dbReference type="InterPro" id="IPR011066">
    <property type="entry name" value="MscS_channel_C_sf"/>
</dbReference>
<dbReference type="Gene3D" id="2.30.30.60">
    <property type="match status" value="1"/>
</dbReference>
<dbReference type="Pfam" id="PF12794">
    <property type="entry name" value="MscS_TM"/>
    <property type="match status" value="1"/>
</dbReference>
<feature type="transmembrane region" description="Helical" evidence="9">
    <location>
        <begin position="645"/>
        <end position="664"/>
    </location>
</feature>
<dbReference type="Pfam" id="PF21082">
    <property type="entry name" value="MS_channel_3rd"/>
    <property type="match status" value="1"/>
</dbReference>
<evidence type="ECO:0000313" key="16">
    <source>
        <dbReference type="Proteomes" id="UP000652198"/>
    </source>
</evidence>
<protein>
    <submittedName>
        <fullName evidence="15">Mechanosensitive ion channel</fullName>
    </submittedName>
</protein>
<evidence type="ECO:0000259" key="11">
    <source>
        <dbReference type="Pfam" id="PF12794"/>
    </source>
</evidence>
<evidence type="ECO:0000259" key="10">
    <source>
        <dbReference type="Pfam" id="PF00924"/>
    </source>
</evidence>
<gene>
    <name evidence="15" type="ORF">GNZ12_13430</name>
</gene>
<feature type="transmembrane region" description="Helical" evidence="9">
    <location>
        <begin position="905"/>
        <end position="932"/>
    </location>
</feature>
<evidence type="ECO:0000259" key="14">
    <source>
        <dbReference type="Pfam" id="PF21088"/>
    </source>
</evidence>
<dbReference type="InterPro" id="IPR011014">
    <property type="entry name" value="MscS_channel_TM-2"/>
</dbReference>
<name>A0ABX2BQG3_9BURK</name>
<feature type="transmembrane region" description="Helical" evidence="9">
    <location>
        <begin position="864"/>
        <end position="885"/>
    </location>
</feature>
<dbReference type="InterPro" id="IPR010920">
    <property type="entry name" value="LSM_dom_sf"/>
</dbReference>
<keyword evidence="3" id="KW-1003">Cell membrane</keyword>
<dbReference type="Gene3D" id="1.10.287.1260">
    <property type="match status" value="1"/>
</dbReference>
<organism evidence="15 16">
    <name type="scientific">Paraburkholderia solitsugae</name>
    <dbReference type="NCBI Taxonomy" id="2675748"/>
    <lineage>
        <taxon>Bacteria</taxon>
        <taxon>Pseudomonadati</taxon>
        <taxon>Pseudomonadota</taxon>
        <taxon>Betaproteobacteria</taxon>
        <taxon>Burkholderiales</taxon>
        <taxon>Burkholderiaceae</taxon>
        <taxon>Paraburkholderia</taxon>
    </lineage>
</organism>
<dbReference type="InterPro" id="IPR023408">
    <property type="entry name" value="MscS_beta-dom_sf"/>
</dbReference>
<comment type="subcellular location">
    <subcellularLocation>
        <location evidence="1">Cell membrane</location>
        <topology evidence="1">Multi-pass membrane protein</topology>
    </subcellularLocation>
</comment>
<dbReference type="Proteomes" id="UP000652198">
    <property type="component" value="Unassembled WGS sequence"/>
</dbReference>
<dbReference type="PANTHER" id="PTHR30347:SF1">
    <property type="entry name" value="MECHANOSENSITIVE CHANNEL MSCK"/>
    <property type="match status" value="1"/>
</dbReference>
<feature type="transmembrane region" description="Helical" evidence="9">
    <location>
        <begin position="788"/>
        <end position="813"/>
    </location>
</feature>
<evidence type="ECO:0000256" key="7">
    <source>
        <dbReference type="SAM" id="Coils"/>
    </source>
</evidence>
<dbReference type="EMBL" id="WOEY01000056">
    <property type="protein sequence ID" value="NPT42295.1"/>
    <property type="molecule type" value="Genomic_DNA"/>
</dbReference>
<feature type="region of interest" description="Disordered" evidence="8">
    <location>
        <begin position="1"/>
        <end position="26"/>
    </location>
</feature>
<dbReference type="Pfam" id="PF12795">
    <property type="entry name" value="MscS_porin"/>
    <property type="match status" value="1"/>
</dbReference>
<dbReference type="InterPro" id="IPR006685">
    <property type="entry name" value="MscS_channel_2nd"/>
</dbReference>
<evidence type="ECO:0000256" key="6">
    <source>
        <dbReference type="ARBA" id="ARBA00023136"/>
    </source>
</evidence>
<evidence type="ECO:0000256" key="4">
    <source>
        <dbReference type="ARBA" id="ARBA00022692"/>
    </source>
</evidence>
<dbReference type="SUPFAM" id="SSF50182">
    <property type="entry name" value="Sm-like ribonucleoproteins"/>
    <property type="match status" value="1"/>
</dbReference>
<feature type="transmembrane region" description="Helical" evidence="9">
    <location>
        <begin position="760"/>
        <end position="782"/>
    </location>
</feature>
<keyword evidence="7" id="KW-0175">Coiled coil</keyword>
<dbReference type="SUPFAM" id="SSF82861">
    <property type="entry name" value="Mechanosensitive channel protein MscS (YggB), transmembrane region"/>
    <property type="match status" value="1"/>
</dbReference>
<comment type="caution">
    <text evidence="15">The sequence shown here is derived from an EMBL/GenBank/DDBJ whole genome shotgun (WGS) entry which is preliminary data.</text>
</comment>
<feature type="coiled-coil region" evidence="7">
    <location>
        <begin position="142"/>
        <end position="211"/>
    </location>
</feature>
<evidence type="ECO:0000256" key="1">
    <source>
        <dbReference type="ARBA" id="ARBA00004651"/>
    </source>
</evidence>
<evidence type="ECO:0000256" key="2">
    <source>
        <dbReference type="ARBA" id="ARBA00008017"/>
    </source>
</evidence>
<evidence type="ECO:0000256" key="5">
    <source>
        <dbReference type="ARBA" id="ARBA00022989"/>
    </source>
</evidence>
<feature type="domain" description="Mechanosensitive ion channel transmembrane helices 2/3" evidence="14">
    <location>
        <begin position="953"/>
        <end position="993"/>
    </location>
</feature>
<reference evidence="15 16" key="1">
    <citation type="submission" date="2019-11" db="EMBL/GenBank/DDBJ databases">
        <title>Metabolism of dissolved organic matter in forest soils.</title>
        <authorList>
            <person name="Cyle K.T."/>
            <person name="Wilhelm R.C."/>
            <person name="Martinez C.E."/>
        </authorList>
    </citation>
    <scope>NUCLEOTIDE SEQUENCE [LARGE SCALE GENOMIC DNA]</scope>
    <source>
        <strain evidence="15 16">1N</strain>
    </source>
</reference>
<feature type="transmembrane region" description="Helical" evidence="9">
    <location>
        <begin position="977"/>
        <end position="1007"/>
    </location>
</feature>
<keyword evidence="4 9" id="KW-0812">Transmembrane</keyword>
<feature type="transmembrane region" description="Helical" evidence="9">
    <location>
        <begin position="685"/>
        <end position="707"/>
    </location>
</feature>
<feature type="transmembrane region" description="Helical" evidence="9">
    <location>
        <begin position="562"/>
        <end position="579"/>
    </location>
</feature>
<feature type="transmembrane region" description="Helical" evidence="9">
    <location>
        <begin position="719"/>
        <end position="739"/>
    </location>
</feature>
<dbReference type="Gene3D" id="3.30.70.100">
    <property type="match status" value="1"/>
</dbReference>
<feature type="domain" description="Mechanosensitive ion channel MscS" evidence="10">
    <location>
        <begin position="995"/>
        <end position="1060"/>
    </location>
</feature>
<keyword evidence="5 9" id="KW-1133">Transmembrane helix</keyword>
<evidence type="ECO:0000259" key="13">
    <source>
        <dbReference type="Pfam" id="PF21082"/>
    </source>
</evidence>
<dbReference type="InterPro" id="IPR024393">
    <property type="entry name" value="MscS_porin"/>
</dbReference>
<proteinExistence type="inferred from homology"/>
<feature type="transmembrane region" description="Helical" evidence="9">
    <location>
        <begin position="953"/>
        <end position="971"/>
    </location>
</feature>
<sequence length="1192" mass="129529">MSSGVNGRGGNGAFRPKRRTSMSSPTRRLALAVNALLGKARGRCGQSVPGNARLVALLTVARLLLVGATMTAALAQGEPPGVRSNADLTIEQVRRTAREAEARKDIDVPTKARIAELSRVALADLERVPELRAQAENYRQLMRDAPDQIRDLERTLEKLRSESYQVVAGPSSSGGTLNELEQALAQAETRQAAARAELAELDLEIERVDTEPAQLRNTQREAQAGLERLREDIQNAAGASRQTLLAQTELQAKRAALLVRQAEAEVLRDRIDAQPVLARLAQLRQAVIRAQLQRGDTDLKQLVALVDQRRVDDARRAEEDAAERQRQLVSRSPSLSRLAAANVQTSAQLAGTAKEIESLRQARDQRAAEAQNLEVDFQRARLRLERSKLTESMARVLAERAAALPEAEQFRRARGERARAAESIAAAAFQVEREQRHLANPDLELDTIMRNEAARTQPAEVVTLRDEAGVLIADRKELLDRLSTSQRTYLNTLDELVTAEDQLLSTAQDYRSLIDKALFWVPVAPLSERSFSDLPQALLLLASPEGWREVGETIEAQAQQRSLQVLVLSGAVLAIVAARKRLLARLQRLDECKDAAGDRNVAATVQALGTTLLVVAPLPLAIWTIGNLIVASSTASEFANAIGEGLGLTAWGVLVGMFFSRLFRRDGIAERHFGRDARSVRVLRRASRVFTFLVVPLGFVNLSASHFDDPIVRASLGRLSHMLALIVCTAVISLTFRPGGPVLTRNFGPGAEDRGAIVKYAAYVFACMVPLSLAVLSAVGFYDAAQVFGRLTLISCLTAAAIALFHTLAARWLRNQRDELERARTQGKDRAVEVVIDGVRKNLDRPDLASIGAQATRLLRALSAILLLIGVLVVWRGALPGLSLLNEISLWTYADVEEGQTVERAVTLGGVMLALSIGFVAVIAVKNIGGFLEIAFPERVQLSGGSRYAIRTVARYVIVGGAVMTVFSVLGGNWSRIQWLVAAMGVGLGFGLQEIFANFVSGLIILFERPIRIGDTVTVADVTGVVTRVQARATTVTDFDRKEVVIPNKTVITERVTNWTLSDPVTRVVLKVGVAYGSDTAATCELILKAVHSVPYVLADPAPSAFFLAFGDSSLDFEARFFVEGVNQRIPASHDVLTAIERELRQAGIEIPFPQRDVHLKSALPALAAHDAVPRAEDGAATDGTAARKSST</sequence>
<dbReference type="PANTHER" id="PTHR30347">
    <property type="entry name" value="POTASSIUM CHANNEL RELATED"/>
    <property type="match status" value="1"/>
</dbReference>
<keyword evidence="6 9" id="KW-0472">Membrane</keyword>
<keyword evidence="16" id="KW-1185">Reference proteome</keyword>
<dbReference type="InterPro" id="IPR049142">
    <property type="entry name" value="MS_channel_1st"/>
</dbReference>
<feature type="domain" description="Mechanosensitive ion channel inner membrane" evidence="11">
    <location>
        <begin position="567"/>
        <end position="891"/>
    </location>
</feature>
<evidence type="ECO:0000313" key="15">
    <source>
        <dbReference type="EMBL" id="NPT42295.1"/>
    </source>
</evidence>
<dbReference type="InterPro" id="IPR049278">
    <property type="entry name" value="MS_channel_C"/>
</dbReference>
<dbReference type="SUPFAM" id="SSF82689">
    <property type="entry name" value="Mechanosensitive channel protein MscS (YggB), C-terminal domain"/>
    <property type="match status" value="1"/>
</dbReference>
<evidence type="ECO:0000256" key="3">
    <source>
        <dbReference type="ARBA" id="ARBA00022475"/>
    </source>
</evidence>
<feature type="domain" description="Mechanosensitive ion channel MscS C-terminal" evidence="13">
    <location>
        <begin position="1068"/>
        <end position="1151"/>
    </location>
</feature>
<feature type="domain" description="Mechanosensitive ion channel MscS porin" evidence="12">
    <location>
        <begin position="99"/>
        <end position="335"/>
    </location>
</feature>
<dbReference type="Pfam" id="PF21088">
    <property type="entry name" value="MS_channel_1st"/>
    <property type="match status" value="1"/>
</dbReference>
<evidence type="ECO:0000259" key="12">
    <source>
        <dbReference type="Pfam" id="PF12795"/>
    </source>
</evidence>
<dbReference type="InterPro" id="IPR052702">
    <property type="entry name" value="MscS-like_channel"/>
</dbReference>
<evidence type="ECO:0000256" key="8">
    <source>
        <dbReference type="SAM" id="MobiDB-lite"/>
    </source>
</evidence>
<feature type="transmembrane region" description="Helical" evidence="9">
    <location>
        <begin position="600"/>
        <end position="625"/>
    </location>
</feature>
<evidence type="ECO:0000256" key="9">
    <source>
        <dbReference type="SAM" id="Phobius"/>
    </source>
</evidence>
<dbReference type="InterPro" id="IPR025692">
    <property type="entry name" value="MscS_IM_dom1"/>
</dbReference>
<dbReference type="Pfam" id="PF00924">
    <property type="entry name" value="MS_channel_2nd"/>
    <property type="match status" value="1"/>
</dbReference>
<accession>A0ABX2BQG3</accession>